<evidence type="ECO:0000256" key="1">
    <source>
        <dbReference type="SAM" id="MobiDB-lite"/>
    </source>
</evidence>
<dbReference type="EMBL" id="HBUE01071157">
    <property type="protein sequence ID" value="CAG6472721.1"/>
    <property type="molecule type" value="Transcribed_RNA"/>
</dbReference>
<organism evidence="2">
    <name type="scientific">Culex pipiens</name>
    <name type="common">House mosquito</name>
    <dbReference type="NCBI Taxonomy" id="7175"/>
    <lineage>
        <taxon>Eukaryota</taxon>
        <taxon>Metazoa</taxon>
        <taxon>Ecdysozoa</taxon>
        <taxon>Arthropoda</taxon>
        <taxon>Hexapoda</taxon>
        <taxon>Insecta</taxon>
        <taxon>Pterygota</taxon>
        <taxon>Neoptera</taxon>
        <taxon>Endopterygota</taxon>
        <taxon>Diptera</taxon>
        <taxon>Nematocera</taxon>
        <taxon>Culicoidea</taxon>
        <taxon>Culicidae</taxon>
        <taxon>Culicinae</taxon>
        <taxon>Culicini</taxon>
        <taxon>Culex</taxon>
        <taxon>Culex</taxon>
    </lineage>
</organism>
<name>A0A8D8FIJ1_CULPI</name>
<feature type="region of interest" description="Disordered" evidence="1">
    <location>
        <begin position="131"/>
        <end position="182"/>
    </location>
</feature>
<feature type="compositionally biased region" description="Basic residues" evidence="1">
    <location>
        <begin position="147"/>
        <end position="164"/>
    </location>
</feature>
<dbReference type="AlphaFoldDB" id="A0A8D8FIJ1"/>
<evidence type="ECO:0000313" key="2">
    <source>
        <dbReference type="EMBL" id="CAG6472721.1"/>
    </source>
</evidence>
<sequence>MVHPGQGQGGSNVRAVRREAEAAGLPANGGTRYGSSGAAWRAGNFGHHREDEQRVGASQHQEQDPAAHYRARSRSRRTCVRAQPAAAGDALVADATCHWRGRRRRRTGWIRWWKGRWPPWRRICRIPRRSSAAGRLPTAAKLQSRQPGRRRRLPWRSWRRKPRSGRLVATAKRLQPELQQQQ</sequence>
<reference evidence="2" key="1">
    <citation type="submission" date="2021-05" db="EMBL/GenBank/DDBJ databases">
        <authorList>
            <person name="Alioto T."/>
            <person name="Alioto T."/>
            <person name="Gomez Garrido J."/>
        </authorList>
    </citation>
    <scope>NUCLEOTIDE SEQUENCE</scope>
</reference>
<protein>
    <submittedName>
        <fullName evidence="2">(northern house mosquito) hypothetical protein</fullName>
    </submittedName>
</protein>
<proteinExistence type="predicted"/>
<accession>A0A8D8FIJ1</accession>
<feature type="region of interest" description="Disordered" evidence="1">
    <location>
        <begin position="22"/>
        <end position="75"/>
    </location>
</feature>